<dbReference type="Proteomes" id="UP000616151">
    <property type="component" value="Unassembled WGS sequence"/>
</dbReference>
<reference evidence="1" key="1">
    <citation type="submission" date="2021-01" db="EMBL/GenBank/DDBJ databases">
        <authorList>
            <person name="Sun Q."/>
        </authorList>
    </citation>
    <scope>NUCLEOTIDE SEQUENCE</scope>
    <source>
        <strain evidence="1">YIM B02566</strain>
    </source>
</reference>
<gene>
    <name evidence="1" type="ORF">JHL16_06135</name>
</gene>
<keyword evidence="1" id="KW-0808">Transferase</keyword>
<dbReference type="EMBL" id="JAENHL010000006">
    <property type="protein sequence ID" value="MBK1865924.1"/>
    <property type="molecule type" value="Genomic_DNA"/>
</dbReference>
<protein>
    <submittedName>
        <fullName evidence="1">Methyltransferase domain-containing protein</fullName>
    </submittedName>
</protein>
<comment type="caution">
    <text evidence="1">The sequence shown here is derived from an EMBL/GenBank/DDBJ whole genome shotgun (WGS) entry which is preliminary data.</text>
</comment>
<name>A0ACC5QZU6_9HYPH</name>
<accession>A0ACC5QZU6</accession>
<organism evidence="1 2">
    <name type="scientific">Taklimakanibacter albus</name>
    <dbReference type="NCBI Taxonomy" id="2800327"/>
    <lineage>
        <taxon>Bacteria</taxon>
        <taxon>Pseudomonadati</taxon>
        <taxon>Pseudomonadota</taxon>
        <taxon>Alphaproteobacteria</taxon>
        <taxon>Hyphomicrobiales</taxon>
        <taxon>Aestuariivirgaceae</taxon>
        <taxon>Taklimakanibacter</taxon>
    </lineage>
</organism>
<keyword evidence="2" id="KW-1185">Reference proteome</keyword>
<sequence length="273" mass="29891">MKTSEAGKRVDLYGASYRNFASELYSEIRREAFGEDIGQTGWVTAEEQDLFISWLHLARSSQLLDLACGSGKPTLRIAQKTGCHVSGVDLHADAIASAKATARELGYEGRTKFYQGNAAEHLAFMNATFDAVTCIDAINHLPDRANILAEWCRVLKPGGRLLFTDPIVLTGPVTNAEIAVRASIGHFVFVPAGLDEALLKEAGFAVEHVEDRTPNMAANAQGWLAARARREKALREIEGDEVFAGQQRFLETAALLASERRLSRFAILARRSS</sequence>
<proteinExistence type="predicted"/>
<evidence type="ECO:0000313" key="1">
    <source>
        <dbReference type="EMBL" id="MBK1865924.1"/>
    </source>
</evidence>
<keyword evidence="1" id="KW-0489">Methyltransferase</keyword>
<evidence type="ECO:0000313" key="2">
    <source>
        <dbReference type="Proteomes" id="UP000616151"/>
    </source>
</evidence>